<dbReference type="InterPro" id="IPR034746">
    <property type="entry name" value="POTRA"/>
</dbReference>
<dbReference type="PROSITE" id="PS51779">
    <property type="entry name" value="POTRA"/>
    <property type="match status" value="1"/>
</dbReference>
<dbReference type="InterPro" id="IPR010827">
    <property type="entry name" value="BamA/TamA_POTRA"/>
</dbReference>
<evidence type="ECO:0000259" key="3">
    <source>
        <dbReference type="PROSITE" id="PS51779"/>
    </source>
</evidence>
<name>B9XJP7_PEDPL</name>
<protein>
    <submittedName>
        <fullName evidence="4">Surface antigen variable number repeat protein</fullName>
    </submittedName>
</protein>
<dbReference type="Pfam" id="PF07244">
    <property type="entry name" value="POTRA"/>
    <property type="match status" value="1"/>
</dbReference>
<evidence type="ECO:0000256" key="1">
    <source>
        <dbReference type="ARBA" id="ARBA00004370"/>
    </source>
</evidence>
<comment type="subcellular location">
    <subcellularLocation>
        <location evidence="1">Membrane</location>
    </subcellularLocation>
</comment>
<comment type="caution">
    <text evidence="4">The sequence shown here is derived from an EMBL/GenBank/DDBJ whole genome shotgun (WGS) entry which is preliminary data.</text>
</comment>
<keyword evidence="2" id="KW-0472">Membrane</keyword>
<gene>
    <name evidence="4" type="ORF">Cflav_PD2727</name>
</gene>
<organism evidence="4 5">
    <name type="scientific">Pedosphaera parvula (strain Ellin514)</name>
    <dbReference type="NCBI Taxonomy" id="320771"/>
    <lineage>
        <taxon>Bacteria</taxon>
        <taxon>Pseudomonadati</taxon>
        <taxon>Verrucomicrobiota</taxon>
        <taxon>Pedosphaerae</taxon>
        <taxon>Pedosphaerales</taxon>
        <taxon>Pedosphaeraceae</taxon>
        <taxon>Pedosphaera</taxon>
    </lineage>
</organism>
<dbReference type="Gene3D" id="2.40.160.50">
    <property type="entry name" value="membrane protein fhac: a member of the omp85/tpsb transporter family"/>
    <property type="match status" value="1"/>
</dbReference>
<dbReference type="Pfam" id="PF01103">
    <property type="entry name" value="Omp85"/>
    <property type="match status" value="1"/>
</dbReference>
<dbReference type="Proteomes" id="UP000003688">
    <property type="component" value="Unassembled WGS sequence"/>
</dbReference>
<proteinExistence type="predicted"/>
<evidence type="ECO:0000313" key="5">
    <source>
        <dbReference type="Proteomes" id="UP000003688"/>
    </source>
</evidence>
<dbReference type="Gene3D" id="3.10.20.310">
    <property type="entry name" value="membrane protein fhac"/>
    <property type="match status" value="2"/>
</dbReference>
<feature type="domain" description="POTRA" evidence="3">
    <location>
        <begin position="279"/>
        <end position="351"/>
    </location>
</feature>
<evidence type="ECO:0000256" key="2">
    <source>
        <dbReference type="ARBA" id="ARBA00023136"/>
    </source>
</evidence>
<dbReference type="RefSeq" id="WP_007416040.1">
    <property type="nucleotide sequence ID" value="NZ_ABOX02000022.1"/>
</dbReference>
<dbReference type="AlphaFoldDB" id="B9XJP7"/>
<reference evidence="4 5" key="1">
    <citation type="journal article" date="2011" name="J. Bacteriol.">
        <title>Genome sequence of 'Pedosphaera parvula' Ellin514, an aerobic Verrucomicrobial isolate from pasture soil.</title>
        <authorList>
            <person name="Kant R."/>
            <person name="van Passel M.W."/>
            <person name="Sangwan P."/>
            <person name="Palva A."/>
            <person name="Lucas S."/>
            <person name="Copeland A."/>
            <person name="Lapidus A."/>
            <person name="Glavina Del Rio T."/>
            <person name="Dalin E."/>
            <person name="Tice H."/>
            <person name="Bruce D."/>
            <person name="Goodwin L."/>
            <person name="Pitluck S."/>
            <person name="Chertkov O."/>
            <person name="Larimer F.W."/>
            <person name="Land M.L."/>
            <person name="Hauser L."/>
            <person name="Brettin T.S."/>
            <person name="Detter J.C."/>
            <person name="Han S."/>
            <person name="de Vos W.M."/>
            <person name="Janssen P.H."/>
            <person name="Smidt H."/>
        </authorList>
    </citation>
    <scope>NUCLEOTIDE SEQUENCE [LARGE SCALE GENOMIC DNA]</scope>
    <source>
        <strain evidence="4 5">Ellin514</strain>
    </source>
</reference>
<dbReference type="InterPro" id="IPR000184">
    <property type="entry name" value="Bac_surfAg_D15"/>
</dbReference>
<evidence type="ECO:0000313" key="4">
    <source>
        <dbReference type="EMBL" id="EEF59923.1"/>
    </source>
</evidence>
<accession>B9XJP7</accession>
<dbReference type="GO" id="GO:0019867">
    <property type="term" value="C:outer membrane"/>
    <property type="evidence" value="ECO:0007669"/>
    <property type="project" value="InterPro"/>
</dbReference>
<keyword evidence="5" id="KW-1185">Reference proteome</keyword>
<sequence length="606" mass="69759">MKTRPAKIKVSGYGVLGNFNLRRSLVLLQPPEKKLEYLDANFVEDAITILLSKIKEDGFLEPLIVSELTLQDGRKLSFEWRDGLEHTLPRPLAISEVRFRVHKGIQYYYRNLEFQGLESISEGQAQGYFVETGFLIHLRSKRVYTPTRLERGLSSLSGALEQKGYESANAYVTSLHRDDTTGAVDASIKVEQGLKSVVRSVQEEFFKEKETTPYRTTPTIFQQTYSRYWLQDFTQYLKTNSFHDGYPDTQVEIKTLHRETVGKLIEHDLLATVHQGPQVTLGKVAFAGQEKTKESIMKKRVRLQEGELLNRIKVEEGRSRLAQLGTFESVQLKYDQVDEHNRGVTYNVREGKTVDISLLFGYGSYELLRAGFEAEHRNIWGLGHSERLKVVQSFKSSSGEYTYTIPDILGRDVDFFLNASALRREEISFLREEYGGGFGLHRYFHPIATDVSTRYNYMILKAADTSPTFFLEGAQNPNVGTIITDIRHDRRDDPLYPRNGYRIYYNMEIANQYLGGDVAYERFQLSGFYHHPLWGGTMGQPRFDPWSSRHPGRPPAEFALSIGDSSLAAPIPFAVTRRIKRHHGMPWARLSARKRFRSHRWNWNKP</sequence>
<dbReference type="EMBL" id="ABOX02000022">
    <property type="protein sequence ID" value="EEF59923.1"/>
    <property type="molecule type" value="Genomic_DNA"/>
</dbReference>
<dbReference type="STRING" id="320771.Cflav_PD2727"/>